<evidence type="ECO:0000256" key="2">
    <source>
        <dbReference type="ARBA" id="ARBA00022475"/>
    </source>
</evidence>
<dbReference type="PANTHER" id="PTHR43124:SF3">
    <property type="entry name" value="CHLORAMPHENICOL EFFLUX PUMP RV0191"/>
    <property type="match status" value="1"/>
</dbReference>
<feature type="domain" description="Major facilitator superfamily (MFS) profile" evidence="7">
    <location>
        <begin position="454"/>
        <end position="844"/>
    </location>
</feature>
<dbReference type="InterPro" id="IPR011701">
    <property type="entry name" value="MFS"/>
</dbReference>
<protein>
    <submittedName>
        <fullName evidence="8">Inner membrane transport protein YajR</fullName>
    </submittedName>
</protein>
<dbReference type="Gene3D" id="1.20.1250.20">
    <property type="entry name" value="MFS general substrate transporter like domains"/>
    <property type="match status" value="2"/>
</dbReference>
<feature type="transmembrane region" description="Helical" evidence="6">
    <location>
        <begin position="655"/>
        <end position="678"/>
    </location>
</feature>
<evidence type="ECO:0000256" key="3">
    <source>
        <dbReference type="ARBA" id="ARBA00022692"/>
    </source>
</evidence>
<evidence type="ECO:0000256" key="6">
    <source>
        <dbReference type="SAM" id="Phobius"/>
    </source>
</evidence>
<dbReference type="CDD" id="cd17325">
    <property type="entry name" value="MFS_MdtG_SLC18_like"/>
    <property type="match status" value="1"/>
</dbReference>
<dbReference type="GO" id="GO:0022857">
    <property type="term" value="F:transmembrane transporter activity"/>
    <property type="evidence" value="ECO:0007669"/>
    <property type="project" value="InterPro"/>
</dbReference>
<name>A0A5P9CKD6_9VIBR</name>
<sequence>MDTYNKGYSKGLLSLRFKLILAIVAILLFSNGLNTTLNYLNFDKRLTQTSDSTYQVVVDETDSDIRQAMSLGLPLASISNIQSLIERRSELVDGINKIQVVNNDDEVLFTTGVAKFDTDRLIKTDIINTFNVKQGELRLYYSPLYLKKIKQGLLAQQIIYTLLWVLVTSVLGYLIVNLLLDFLLNKIQSATDLTNNREIPDRQALHSIKELIIVNEARSNWERMRAKYFPVLVIILAIFLTIASNIGSSHHSLTSFSSIYQEQLEQKSNLIGDTLSTMISRLVEEGVPLDKLTGLEQEFASYVAHNPELLSIRIEKNEDSIYQYPEVFPNYKDASLLSIPIDETGIIQLQMMADINIIPQLIKDSLMDMLTVLIASSLFVIEIILFVCNAMIIKPWKQIKQLVTIDENQEDPHLVQVQSRDELGTLIEKLNQLVQRTFDNKVFPNKNIQDYRFVRLPLFILIFAEAMSLAFLPNFVSNIPSSFNLIPQNLVTGTSISLFMACWALSLPFAGHWSDKVGRRKSLVAGGSVISVGLIATSASPNLEVLLLTRAITAFGYGVVFISAQGYITDTTTSENRTKGMSTFFSAFFSGSLCGAAIGGILADKLGYTTTFALSSILALIGVVLIFSVFDRSNTNLTSQPVKLSDFKVLLKNKYFTLIAFFSAIPAKIILTGFLYYICPVYLQSLGESNAVSGRIMMTYGLAIVLIAPLSAILIDKWNNKMTFIFAGGILSAVALINITALPGTLGLLFIVVIIGIAHGIGVSPQVPLVIECLGESNLDKGKTIGIFRLIERIGNISGPLIAGLCLSIVSFQTTIMLFGVVLLLSSICFLSLYSMFVRRDKRQMEVVK</sequence>
<keyword evidence="5 6" id="KW-0472">Membrane</keyword>
<feature type="transmembrane region" description="Helical" evidence="6">
    <location>
        <begin position="722"/>
        <end position="742"/>
    </location>
</feature>
<keyword evidence="2" id="KW-1003">Cell membrane</keyword>
<organism evidence="8 9">
    <name type="scientific">Vibrio aquimaris</name>
    <dbReference type="NCBI Taxonomy" id="2587862"/>
    <lineage>
        <taxon>Bacteria</taxon>
        <taxon>Pseudomonadati</taxon>
        <taxon>Pseudomonadota</taxon>
        <taxon>Gammaproteobacteria</taxon>
        <taxon>Vibrionales</taxon>
        <taxon>Vibrionaceae</taxon>
        <taxon>Vibrio</taxon>
    </lineage>
</organism>
<evidence type="ECO:0000259" key="7">
    <source>
        <dbReference type="PROSITE" id="PS50850"/>
    </source>
</evidence>
<accession>A0A5P9CKD6</accession>
<dbReference type="PROSITE" id="PS50850">
    <property type="entry name" value="MFS"/>
    <property type="match status" value="1"/>
</dbReference>
<evidence type="ECO:0000256" key="5">
    <source>
        <dbReference type="ARBA" id="ARBA00023136"/>
    </source>
</evidence>
<feature type="transmembrane region" description="Helical" evidence="6">
    <location>
        <begin position="816"/>
        <end position="837"/>
    </location>
</feature>
<dbReference type="EMBL" id="CP045350">
    <property type="protein sequence ID" value="QFT26147.1"/>
    <property type="molecule type" value="Genomic_DNA"/>
</dbReference>
<feature type="transmembrane region" description="Helical" evidence="6">
    <location>
        <begin position="12"/>
        <end position="33"/>
    </location>
</feature>
<gene>
    <name evidence="8" type="primary">yajR</name>
    <name evidence="8" type="ORF">FIV01_06885</name>
</gene>
<feature type="transmembrane region" description="Helical" evidence="6">
    <location>
        <begin position="456"/>
        <end position="476"/>
    </location>
</feature>
<dbReference type="SUPFAM" id="SSF103473">
    <property type="entry name" value="MFS general substrate transporter"/>
    <property type="match status" value="1"/>
</dbReference>
<dbReference type="RefSeq" id="WP_152430333.1">
    <property type="nucleotide sequence ID" value="NZ_CBCSDK010000002.1"/>
</dbReference>
<feature type="transmembrane region" description="Helical" evidence="6">
    <location>
        <begin position="228"/>
        <end position="247"/>
    </location>
</feature>
<dbReference type="InterPro" id="IPR036259">
    <property type="entry name" value="MFS_trans_sf"/>
</dbReference>
<evidence type="ECO:0000313" key="9">
    <source>
        <dbReference type="Proteomes" id="UP000326936"/>
    </source>
</evidence>
<feature type="transmembrane region" description="Helical" evidence="6">
    <location>
        <begin position="369"/>
        <end position="392"/>
    </location>
</feature>
<feature type="transmembrane region" description="Helical" evidence="6">
    <location>
        <begin position="488"/>
        <end position="510"/>
    </location>
</feature>
<evidence type="ECO:0000313" key="8">
    <source>
        <dbReference type="EMBL" id="QFT26147.1"/>
    </source>
</evidence>
<dbReference type="KEGG" id="vaq:FIV01_06885"/>
<proteinExistence type="predicted"/>
<dbReference type="InterPro" id="IPR020846">
    <property type="entry name" value="MFS_dom"/>
</dbReference>
<keyword evidence="4 6" id="KW-1133">Transmembrane helix</keyword>
<feature type="transmembrane region" description="Helical" evidence="6">
    <location>
        <begin position="522"/>
        <end position="539"/>
    </location>
</feature>
<keyword evidence="3 6" id="KW-0812">Transmembrane</keyword>
<reference evidence="8 9" key="1">
    <citation type="submission" date="2019-10" db="EMBL/GenBank/DDBJ databases">
        <title>Complete genome sequence of Vibrio sp. strain THAF100, isolated from non-filtered water from the water column of tank 6 of a marine aquarium containing stony-coral fragments. Water maintained at 26 degree C.</title>
        <authorList>
            <person name="Ruckert C."/>
            <person name="Franco A."/>
            <person name="Kalinowski J."/>
            <person name="Glaeser S."/>
        </authorList>
    </citation>
    <scope>NUCLEOTIDE SEQUENCE [LARGE SCALE GENOMIC DNA]</scope>
    <source>
        <strain evidence="8 9">THAF100</strain>
    </source>
</reference>
<feature type="transmembrane region" description="Helical" evidence="6">
    <location>
        <begin position="748"/>
        <end position="769"/>
    </location>
</feature>
<dbReference type="InterPro" id="IPR050189">
    <property type="entry name" value="MFS_Efflux_Transporters"/>
</dbReference>
<dbReference type="Proteomes" id="UP000326936">
    <property type="component" value="Chromosome"/>
</dbReference>
<feature type="transmembrane region" description="Helical" evidence="6">
    <location>
        <begin position="158"/>
        <end position="180"/>
    </location>
</feature>
<dbReference type="PANTHER" id="PTHR43124">
    <property type="entry name" value="PURINE EFFLUX PUMP PBUE"/>
    <property type="match status" value="1"/>
</dbReference>
<keyword evidence="9" id="KW-1185">Reference proteome</keyword>
<evidence type="ECO:0000256" key="1">
    <source>
        <dbReference type="ARBA" id="ARBA00004651"/>
    </source>
</evidence>
<feature type="transmembrane region" description="Helical" evidence="6">
    <location>
        <begin position="698"/>
        <end position="715"/>
    </location>
</feature>
<feature type="transmembrane region" description="Helical" evidence="6">
    <location>
        <begin position="580"/>
        <end position="602"/>
    </location>
</feature>
<feature type="transmembrane region" description="Helical" evidence="6">
    <location>
        <begin position="608"/>
        <end position="630"/>
    </location>
</feature>
<dbReference type="GO" id="GO:0005886">
    <property type="term" value="C:plasma membrane"/>
    <property type="evidence" value="ECO:0007669"/>
    <property type="project" value="UniProtKB-SubCell"/>
</dbReference>
<evidence type="ECO:0000256" key="4">
    <source>
        <dbReference type="ARBA" id="ARBA00022989"/>
    </source>
</evidence>
<dbReference type="Pfam" id="PF07690">
    <property type="entry name" value="MFS_1"/>
    <property type="match status" value="1"/>
</dbReference>
<comment type="subcellular location">
    <subcellularLocation>
        <location evidence="1">Cell membrane</location>
        <topology evidence="1">Multi-pass membrane protein</topology>
    </subcellularLocation>
</comment>
<dbReference type="AlphaFoldDB" id="A0A5P9CKD6"/>
<dbReference type="OrthoDB" id="7786710at2"/>
<feature type="transmembrane region" description="Helical" evidence="6">
    <location>
        <begin position="545"/>
        <end position="568"/>
    </location>
</feature>
<feature type="transmembrane region" description="Helical" evidence="6">
    <location>
        <begin position="790"/>
        <end position="810"/>
    </location>
</feature>